<dbReference type="AlphaFoldDB" id="A0A2P2PJU1"/>
<proteinExistence type="predicted"/>
<evidence type="ECO:0000256" key="1">
    <source>
        <dbReference type="SAM" id="Phobius"/>
    </source>
</evidence>
<evidence type="ECO:0000313" key="2">
    <source>
        <dbReference type="EMBL" id="MBX54965.1"/>
    </source>
</evidence>
<accession>A0A2P2PJU1</accession>
<dbReference type="EMBL" id="GGEC01074481">
    <property type="protein sequence ID" value="MBX54965.1"/>
    <property type="molecule type" value="Transcribed_RNA"/>
</dbReference>
<keyword evidence="1" id="KW-0812">Transmembrane</keyword>
<name>A0A2P2PJU1_RHIMU</name>
<protein>
    <submittedName>
        <fullName evidence="2">Uncharacterized protein</fullName>
    </submittedName>
</protein>
<reference evidence="2" key="1">
    <citation type="submission" date="2018-02" db="EMBL/GenBank/DDBJ databases">
        <title>Rhizophora mucronata_Transcriptome.</title>
        <authorList>
            <person name="Meera S.P."/>
            <person name="Sreeshan A."/>
            <person name="Augustine A."/>
        </authorList>
    </citation>
    <scope>NUCLEOTIDE SEQUENCE</scope>
    <source>
        <tissue evidence="2">Leaf</tissue>
    </source>
</reference>
<sequence>MAKLKKWFLQERVFYLLQEVSGNLMLMYILSSGIQIVCYYIAFCHHFW</sequence>
<keyword evidence="1" id="KW-0472">Membrane</keyword>
<feature type="transmembrane region" description="Helical" evidence="1">
    <location>
        <begin position="20"/>
        <end position="42"/>
    </location>
</feature>
<organism evidence="2">
    <name type="scientific">Rhizophora mucronata</name>
    <name type="common">Asiatic mangrove</name>
    <dbReference type="NCBI Taxonomy" id="61149"/>
    <lineage>
        <taxon>Eukaryota</taxon>
        <taxon>Viridiplantae</taxon>
        <taxon>Streptophyta</taxon>
        <taxon>Embryophyta</taxon>
        <taxon>Tracheophyta</taxon>
        <taxon>Spermatophyta</taxon>
        <taxon>Magnoliopsida</taxon>
        <taxon>eudicotyledons</taxon>
        <taxon>Gunneridae</taxon>
        <taxon>Pentapetalae</taxon>
        <taxon>rosids</taxon>
        <taxon>fabids</taxon>
        <taxon>Malpighiales</taxon>
        <taxon>Rhizophoraceae</taxon>
        <taxon>Rhizophora</taxon>
    </lineage>
</organism>
<keyword evidence="1" id="KW-1133">Transmembrane helix</keyword>